<dbReference type="Pfam" id="PF17778">
    <property type="entry name" value="WHD_BLACT"/>
    <property type="match status" value="1"/>
</dbReference>
<evidence type="ECO:0000256" key="3">
    <source>
        <dbReference type="ARBA" id="ARBA00022801"/>
    </source>
</evidence>
<dbReference type="PANTHER" id="PTHR23131">
    <property type="entry name" value="ENDORIBONUCLEASE LACTB2"/>
    <property type="match status" value="1"/>
</dbReference>
<reference evidence="6" key="1">
    <citation type="submission" date="2021-06" db="EMBL/GenBank/DDBJ databases">
        <authorList>
            <person name="Kallberg Y."/>
            <person name="Tangrot J."/>
            <person name="Rosling A."/>
        </authorList>
    </citation>
    <scope>NUCLEOTIDE SEQUENCE</scope>
    <source>
        <strain evidence="6">FL966</strain>
    </source>
</reference>
<proteinExistence type="inferred from homology"/>
<dbReference type="Gene3D" id="1.10.10.10">
    <property type="entry name" value="Winged helix-like DNA-binding domain superfamily/Winged helix DNA-binding domain"/>
    <property type="match status" value="1"/>
</dbReference>
<dbReference type="SUPFAM" id="SSF56281">
    <property type="entry name" value="Metallo-hydrolase/oxidoreductase"/>
    <property type="match status" value="1"/>
</dbReference>
<dbReference type="AlphaFoldDB" id="A0A9N9B6Z6"/>
<evidence type="ECO:0000259" key="5">
    <source>
        <dbReference type="SMART" id="SM00849"/>
    </source>
</evidence>
<dbReference type="FunFam" id="3.60.15.10:FF:000041">
    <property type="entry name" value="Metallo-beta-lactamase domain protein"/>
    <property type="match status" value="1"/>
</dbReference>
<dbReference type="OrthoDB" id="17458at2759"/>
<keyword evidence="2" id="KW-0479">Metal-binding</keyword>
<feature type="domain" description="Metallo-beta-lactamase" evidence="5">
    <location>
        <begin position="32"/>
        <end position="199"/>
    </location>
</feature>
<accession>A0A9N9B6Z6</accession>
<evidence type="ECO:0000313" key="6">
    <source>
        <dbReference type="EMBL" id="CAG8554659.1"/>
    </source>
</evidence>
<dbReference type="GO" id="GO:0044550">
    <property type="term" value="P:secondary metabolite biosynthetic process"/>
    <property type="evidence" value="ECO:0007669"/>
    <property type="project" value="UniProtKB-ARBA"/>
</dbReference>
<sequence length="370" mass="42060">MAKRQTIPSFTKLSERVVRILGENPGKFTLQGTNTYLIGTGSRKILIDTGEGKPKYIHTLSESLGKLGENVFITDILITHWHIDHVGGIDSLLQYLKENNHPTPTIHKRLNPATDKLHHVYKPIEENQIYQTDGASLRAIFTPGHSVDHVSFYLEEENALFTGDAVLGQGTTVFENLEEYMTSLQKMKKLIPDRLYPGHGPMVEDGMTKLDEYINHRLQRDQEILGVLKQSNKPLTTMEIVESIYNAYPRELWRAAEASINLHLYKLENESKPALIHSPFDRRQIPENKSSNSDTHTNNVGYKYYWKNNSSVSLENTMTPLPVNPSASTLLTSQNVRYDRNIIIVSKDKTFNIAKNLDTDLTCKTELITL</sequence>
<evidence type="ECO:0000256" key="2">
    <source>
        <dbReference type="ARBA" id="ARBA00022723"/>
    </source>
</evidence>
<dbReference type="InterPro" id="IPR001279">
    <property type="entry name" value="Metallo-B-lactamas"/>
</dbReference>
<dbReference type="EMBL" id="CAJVQA010002677">
    <property type="protein sequence ID" value="CAG8554659.1"/>
    <property type="molecule type" value="Genomic_DNA"/>
</dbReference>
<evidence type="ECO:0000256" key="1">
    <source>
        <dbReference type="ARBA" id="ARBA00006759"/>
    </source>
</evidence>
<dbReference type="CDD" id="cd07722">
    <property type="entry name" value="LACTB2-like_MBL-fold"/>
    <property type="match status" value="1"/>
</dbReference>
<keyword evidence="7" id="KW-1185">Reference proteome</keyword>
<dbReference type="InterPro" id="IPR036866">
    <property type="entry name" value="RibonucZ/Hydroxyglut_hydro"/>
</dbReference>
<evidence type="ECO:0000313" key="7">
    <source>
        <dbReference type="Proteomes" id="UP000789759"/>
    </source>
</evidence>
<gene>
    <name evidence="6" type="ORF">CPELLU_LOCUS4918</name>
</gene>
<dbReference type="Proteomes" id="UP000789759">
    <property type="component" value="Unassembled WGS sequence"/>
</dbReference>
<dbReference type="InterPro" id="IPR050662">
    <property type="entry name" value="Sec-metab_biosynth-thioest"/>
</dbReference>
<dbReference type="Gene3D" id="3.60.15.10">
    <property type="entry name" value="Ribonuclease Z/Hydroxyacylglutathione hydrolase-like"/>
    <property type="match status" value="1"/>
</dbReference>
<dbReference type="InterPro" id="IPR047921">
    <property type="entry name" value="LACTB2-like_MBL-fold"/>
</dbReference>
<name>A0A9N9B6Z6_9GLOM</name>
<dbReference type="SMART" id="SM00849">
    <property type="entry name" value="Lactamase_B"/>
    <property type="match status" value="1"/>
</dbReference>
<comment type="similarity">
    <text evidence="1">Belongs to the metallo-beta-lactamase superfamily. Glyoxalase II family.</text>
</comment>
<keyword evidence="3" id="KW-0378">Hydrolase</keyword>
<dbReference type="InterPro" id="IPR036388">
    <property type="entry name" value="WH-like_DNA-bd_sf"/>
</dbReference>
<evidence type="ECO:0000256" key="4">
    <source>
        <dbReference type="ARBA" id="ARBA00022833"/>
    </source>
</evidence>
<keyword evidence="4" id="KW-0862">Zinc</keyword>
<dbReference type="PANTHER" id="PTHR23131:SF0">
    <property type="entry name" value="ENDORIBONUCLEASE LACTB2"/>
    <property type="match status" value="1"/>
</dbReference>
<protein>
    <submittedName>
        <fullName evidence="6">3709_t:CDS:1</fullName>
    </submittedName>
</protein>
<comment type="caution">
    <text evidence="6">The sequence shown here is derived from an EMBL/GenBank/DDBJ whole genome shotgun (WGS) entry which is preliminary data.</text>
</comment>
<dbReference type="InterPro" id="IPR041516">
    <property type="entry name" value="LACTB2_WH"/>
</dbReference>
<dbReference type="GO" id="GO:0046872">
    <property type="term" value="F:metal ion binding"/>
    <property type="evidence" value="ECO:0007669"/>
    <property type="project" value="UniProtKB-KW"/>
</dbReference>
<dbReference type="GO" id="GO:0016787">
    <property type="term" value="F:hydrolase activity"/>
    <property type="evidence" value="ECO:0007669"/>
    <property type="project" value="UniProtKB-KW"/>
</dbReference>
<dbReference type="Pfam" id="PF00753">
    <property type="entry name" value="Lactamase_B"/>
    <property type="match status" value="1"/>
</dbReference>
<organism evidence="6 7">
    <name type="scientific">Cetraspora pellucida</name>
    <dbReference type="NCBI Taxonomy" id="1433469"/>
    <lineage>
        <taxon>Eukaryota</taxon>
        <taxon>Fungi</taxon>
        <taxon>Fungi incertae sedis</taxon>
        <taxon>Mucoromycota</taxon>
        <taxon>Glomeromycotina</taxon>
        <taxon>Glomeromycetes</taxon>
        <taxon>Diversisporales</taxon>
        <taxon>Gigasporaceae</taxon>
        <taxon>Cetraspora</taxon>
    </lineage>
</organism>